<feature type="domain" description="Major facilitator superfamily (MFS) profile" evidence="6">
    <location>
        <begin position="1"/>
        <end position="386"/>
    </location>
</feature>
<organism evidence="7 8">
    <name type="scientific">Granulicella rosea</name>
    <dbReference type="NCBI Taxonomy" id="474952"/>
    <lineage>
        <taxon>Bacteria</taxon>
        <taxon>Pseudomonadati</taxon>
        <taxon>Acidobacteriota</taxon>
        <taxon>Terriglobia</taxon>
        <taxon>Terriglobales</taxon>
        <taxon>Acidobacteriaceae</taxon>
        <taxon>Granulicella</taxon>
    </lineage>
</organism>
<feature type="transmembrane region" description="Helical" evidence="5">
    <location>
        <begin position="32"/>
        <end position="54"/>
    </location>
</feature>
<dbReference type="InterPro" id="IPR011701">
    <property type="entry name" value="MFS"/>
</dbReference>
<dbReference type="EMBL" id="FZOU01000002">
    <property type="protein sequence ID" value="SNS85462.1"/>
    <property type="molecule type" value="Genomic_DNA"/>
</dbReference>
<dbReference type="GO" id="GO:0015134">
    <property type="term" value="F:hexuronate transmembrane transporter activity"/>
    <property type="evidence" value="ECO:0007669"/>
    <property type="project" value="TreeGrafter"/>
</dbReference>
<feature type="transmembrane region" description="Helical" evidence="5">
    <location>
        <begin position="120"/>
        <end position="140"/>
    </location>
</feature>
<feature type="transmembrane region" description="Helical" evidence="5">
    <location>
        <begin position="203"/>
        <end position="224"/>
    </location>
</feature>
<feature type="transmembrane region" description="Helical" evidence="5">
    <location>
        <begin position="295"/>
        <end position="318"/>
    </location>
</feature>
<name>A0A239HW11_9BACT</name>
<evidence type="ECO:0000256" key="2">
    <source>
        <dbReference type="ARBA" id="ARBA00022692"/>
    </source>
</evidence>
<reference evidence="7 8" key="1">
    <citation type="submission" date="2017-06" db="EMBL/GenBank/DDBJ databases">
        <authorList>
            <person name="Kim H.J."/>
            <person name="Triplett B.A."/>
        </authorList>
    </citation>
    <scope>NUCLEOTIDE SEQUENCE [LARGE SCALE GENOMIC DNA]</scope>
    <source>
        <strain evidence="7 8">DSM 18704</strain>
    </source>
</reference>
<dbReference type="PANTHER" id="PTHR11662:SF285">
    <property type="entry name" value="HEXURONATE TRANSPORTER"/>
    <property type="match status" value="1"/>
</dbReference>
<dbReference type="PROSITE" id="PS50850">
    <property type="entry name" value="MFS"/>
    <property type="match status" value="1"/>
</dbReference>
<feature type="transmembrane region" description="Helical" evidence="5">
    <location>
        <begin position="269"/>
        <end position="289"/>
    </location>
</feature>
<keyword evidence="2 5" id="KW-0812">Transmembrane</keyword>
<gene>
    <name evidence="7" type="ORF">SAMN05421770_102592</name>
</gene>
<evidence type="ECO:0000313" key="8">
    <source>
        <dbReference type="Proteomes" id="UP000198356"/>
    </source>
</evidence>
<proteinExistence type="predicted"/>
<dbReference type="GO" id="GO:0016020">
    <property type="term" value="C:membrane"/>
    <property type="evidence" value="ECO:0007669"/>
    <property type="project" value="UniProtKB-SubCell"/>
</dbReference>
<dbReference type="InterPro" id="IPR020846">
    <property type="entry name" value="MFS_dom"/>
</dbReference>
<evidence type="ECO:0000259" key="6">
    <source>
        <dbReference type="PROSITE" id="PS50850"/>
    </source>
</evidence>
<dbReference type="Pfam" id="PF07690">
    <property type="entry name" value="MFS_1"/>
    <property type="match status" value="1"/>
</dbReference>
<comment type="subcellular location">
    <subcellularLocation>
        <location evidence="1">Membrane</location>
        <topology evidence="1">Multi-pass membrane protein</topology>
    </subcellularLocation>
</comment>
<evidence type="ECO:0000256" key="5">
    <source>
        <dbReference type="SAM" id="Phobius"/>
    </source>
</evidence>
<keyword evidence="4 5" id="KW-0472">Membrane</keyword>
<feature type="transmembrane region" description="Helical" evidence="5">
    <location>
        <begin position="152"/>
        <end position="170"/>
    </location>
</feature>
<dbReference type="Gene3D" id="1.20.1250.20">
    <property type="entry name" value="MFS general substrate transporter like domains"/>
    <property type="match status" value="2"/>
</dbReference>
<dbReference type="InterPro" id="IPR036259">
    <property type="entry name" value="MFS_trans_sf"/>
</dbReference>
<keyword evidence="3 5" id="KW-1133">Transmembrane helix</keyword>
<dbReference type="SUPFAM" id="SSF103473">
    <property type="entry name" value="MFS general substrate transporter"/>
    <property type="match status" value="1"/>
</dbReference>
<feature type="transmembrane region" description="Helical" evidence="5">
    <location>
        <begin position="61"/>
        <end position="84"/>
    </location>
</feature>
<protein>
    <submittedName>
        <fullName evidence="7">Predicted arabinose efflux permease, MFS family</fullName>
    </submittedName>
</protein>
<keyword evidence="8" id="KW-1185">Reference proteome</keyword>
<evidence type="ECO:0000313" key="7">
    <source>
        <dbReference type="EMBL" id="SNS85462.1"/>
    </source>
</evidence>
<evidence type="ECO:0000256" key="1">
    <source>
        <dbReference type="ARBA" id="ARBA00004141"/>
    </source>
</evidence>
<sequence>MLLLSLLSYADRSVLAILSPTILADLHLNAQQYGYAVSVFSVCYMLANPVWGWWIDRKGVWITILAAVAVWSLASGSHALMVGLGGMCLARGVLGFGEGATFPAGLATVADTLPVEKRSFGLGLAYSGGSLGAALTPLLITPVAIRYGWRSTFYVTAVMGLLWIGLWVWLRASGLYPASAPAIALPVSQGKAGRWNRNLFATVSIYGLGCAPLAFGLYAAPLYLSRVLHVGQASLGHLLWVPPAGWEAGYLFWGKVADRRNARRAGPPGKLFAGLMVSGFLIVLAPLAATCARPILATMTIFFLQMFIAGGFVVLSLADGMNAQRKEHSGFLAGFAISCWAGVTGLLTPVLGHFFDQREFARGFWLIAVLPVAGVALWKLLRVRSVE</sequence>
<dbReference type="AlphaFoldDB" id="A0A239HW11"/>
<dbReference type="InterPro" id="IPR050382">
    <property type="entry name" value="MFS_Na/Anion_cotransporter"/>
</dbReference>
<feature type="transmembrane region" description="Helical" evidence="5">
    <location>
        <begin position="363"/>
        <end position="381"/>
    </location>
</feature>
<evidence type="ECO:0000256" key="4">
    <source>
        <dbReference type="ARBA" id="ARBA00023136"/>
    </source>
</evidence>
<evidence type="ECO:0000256" key="3">
    <source>
        <dbReference type="ARBA" id="ARBA00022989"/>
    </source>
</evidence>
<dbReference type="PANTHER" id="PTHR11662">
    <property type="entry name" value="SOLUTE CARRIER FAMILY 17"/>
    <property type="match status" value="1"/>
</dbReference>
<feature type="transmembrane region" description="Helical" evidence="5">
    <location>
        <begin position="330"/>
        <end position="351"/>
    </location>
</feature>
<dbReference type="Proteomes" id="UP000198356">
    <property type="component" value="Unassembled WGS sequence"/>
</dbReference>
<accession>A0A239HW11</accession>